<evidence type="ECO:0000259" key="2">
    <source>
        <dbReference type="PROSITE" id="PS50113"/>
    </source>
</evidence>
<protein>
    <recommendedName>
        <fullName evidence="2">PAC domain-containing protein</fullName>
    </recommendedName>
</protein>
<organism evidence="3 4">
    <name type="scientific">Deinococcus radiotolerans</name>
    <dbReference type="NCBI Taxonomy" id="1309407"/>
    <lineage>
        <taxon>Bacteria</taxon>
        <taxon>Thermotogati</taxon>
        <taxon>Deinococcota</taxon>
        <taxon>Deinococci</taxon>
        <taxon>Deinococcales</taxon>
        <taxon>Deinococcaceae</taxon>
        <taxon>Deinococcus</taxon>
    </lineage>
</organism>
<dbReference type="Gene3D" id="3.30.450.20">
    <property type="entry name" value="PAS domain"/>
    <property type="match status" value="1"/>
</dbReference>
<keyword evidence="4" id="KW-1185">Reference proteome</keyword>
<dbReference type="InterPro" id="IPR035965">
    <property type="entry name" value="PAS-like_dom_sf"/>
</dbReference>
<dbReference type="SUPFAM" id="SSF55785">
    <property type="entry name" value="PYP-like sensor domain (PAS domain)"/>
    <property type="match status" value="1"/>
</dbReference>
<feature type="compositionally biased region" description="Basic residues" evidence="1">
    <location>
        <begin position="88"/>
        <end position="100"/>
    </location>
</feature>
<dbReference type="SMART" id="SM00086">
    <property type="entry name" value="PAC"/>
    <property type="match status" value="1"/>
</dbReference>
<evidence type="ECO:0000313" key="4">
    <source>
        <dbReference type="Proteomes" id="UP000604341"/>
    </source>
</evidence>
<dbReference type="InterPro" id="IPR001610">
    <property type="entry name" value="PAC"/>
</dbReference>
<dbReference type="PROSITE" id="PS50113">
    <property type="entry name" value="PAC"/>
    <property type="match status" value="1"/>
</dbReference>
<accession>A0ABQ2FQV4</accession>
<evidence type="ECO:0000313" key="3">
    <source>
        <dbReference type="EMBL" id="GGL18042.1"/>
    </source>
</evidence>
<reference evidence="4" key="1">
    <citation type="journal article" date="2019" name="Int. J. Syst. Evol. Microbiol.">
        <title>The Global Catalogue of Microorganisms (GCM) 10K type strain sequencing project: providing services to taxonomists for standard genome sequencing and annotation.</title>
        <authorList>
            <consortium name="The Broad Institute Genomics Platform"/>
            <consortium name="The Broad Institute Genome Sequencing Center for Infectious Disease"/>
            <person name="Wu L."/>
            <person name="Ma J."/>
        </authorList>
    </citation>
    <scope>NUCLEOTIDE SEQUENCE [LARGE SCALE GENOMIC DNA]</scope>
    <source>
        <strain evidence="4">JCM 19173</strain>
    </source>
</reference>
<proteinExistence type="predicted"/>
<dbReference type="NCBIfam" id="TIGR00229">
    <property type="entry name" value="sensory_box"/>
    <property type="match status" value="1"/>
</dbReference>
<dbReference type="EMBL" id="BMPE01000026">
    <property type="protein sequence ID" value="GGL18042.1"/>
    <property type="molecule type" value="Genomic_DNA"/>
</dbReference>
<feature type="region of interest" description="Disordered" evidence="1">
    <location>
        <begin position="82"/>
        <end position="113"/>
    </location>
</feature>
<dbReference type="Proteomes" id="UP000604341">
    <property type="component" value="Unassembled WGS sequence"/>
</dbReference>
<evidence type="ECO:0000256" key="1">
    <source>
        <dbReference type="SAM" id="MobiDB-lite"/>
    </source>
</evidence>
<sequence length="113" mass="12317">MDYFQRVVNGVTPLAVLEKLYLRADGEVVWSRSSVSLLPARSGAVTSVVVVADITELERAQRRLEAVNLSLQVTPRGSLLGLGDRSGSRRSRNLRAHRARGAVLRAPRSRAGP</sequence>
<feature type="domain" description="PAC" evidence="2">
    <location>
        <begin position="15"/>
        <end position="66"/>
    </location>
</feature>
<comment type="caution">
    <text evidence="3">The sequence shown here is derived from an EMBL/GenBank/DDBJ whole genome shotgun (WGS) entry which is preliminary data.</text>
</comment>
<name>A0ABQ2FQV4_9DEIO</name>
<dbReference type="InterPro" id="IPR000700">
    <property type="entry name" value="PAS-assoc_C"/>
</dbReference>
<dbReference type="InterPro" id="IPR000014">
    <property type="entry name" value="PAS"/>
</dbReference>
<gene>
    <name evidence="3" type="ORF">GCM10010844_41100</name>
</gene>